<dbReference type="Proteomes" id="UP000310458">
    <property type="component" value="Unassembled WGS sequence"/>
</dbReference>
<sequence length="1261" mass="135437">MSFTVTVVHAPGALDAEHWAALRSQAPGTYEHEVRLMADEPADSVSGASLDRALREFLGTADLRLSTSGQQLHTIGAGSDLLHPGMVVLASPPGMPNRTLRPSQLTLCVDSGPDSGRLVPLRRGRTEIGRGQADIRTADPAMSRREAVLDVGKRAITLHRKHRNNDDAPARLTTEDEFQLGSTACRIAVEPPTSRTVQAWPPAAEPVGVAPPEGKHKMMLAFALVPLLAGIVLVVFTGMWFFLLFSGASALVAAVIFWDGRKKQRKYRRHVERAAQTWASRTFTALCSPGHLIRLLRANHDDEIHAGSFTGGAPAVRLGTGQVCAEVDFGSASPPEDHTIEVHAAVGIVLNPGEQTSLSGPERDAQRLLRWTLVQLTLNPVRPRVVVVGGQPMPGLRDLPQVSHLRAKEFLSLLESSAVDAECPQVALMTEPDDVRCIDHALRASWHVVCLGAGNVHPEGWSVDLALRVLTRHTSNGSSEVQAEQLSFDGLSQDTANQHLRLALPSLGGTASSGELPAMCTYRLPQQMFTETATESLTAVLGRGETEHITLDLVGDGPHILIAGTTGSGKSELLKTLLVSLCARYGPRELGLVLIDFKGGAAFHRIGQLEHSLGLVTDLSQAAAERTLEGIRSELVRRERLFLDAGAGDYCQYRHLCPDQPLARILVVIDEFRIFSHELPDQLDELMRLATLGRSLGLHLVLSTQRPQGVVTADIRANIGSSICLRVRGEDESRDVMASPMAASIPRTVPGRAALRTPGEDPVLFQSAQLAGHRPLRLRPEIDSAPSASAENFSDVIAAVSHAVTRAQKHRGHTPLLPALPETLRAQDRLGRDDATSPLLGRLDDPAAQRQEDLLMKAAEPTSLALIGEVGSGASEATAAVVTQILNVQPETDVYLLDGDHSLAALAHHPRVASWLTEEDTPEVEYLLSALNDELTARRTGGSGLYSDTRRPLQVVVTGYSQWHAAAQTKLQTLDHLLGTLASEGPQVGISVLISGGRELALGKLTGRIPTRVYLPLGTSDEARYLWPKIRTTDAVPGRGVLLTPHCVPPGLTVQLVTEPPPLQEVLGSTRRPRLEVHPLPDRFFASDVPDFAHPQGSQDPVVGKMQFTGEPAHLRLGPVNLILGSAGSGKSTALQLLKQQLPGCDLLTPNCALPHDLPTTLLVDDAPACSAQQHSFIQQAVTQGVRVVATAAASSALFTQLPWAHPARLEGANVIFSPTSRSQADAFAAMIPLLSRPIPGRAVHLRPEGAVMVQWALPQI</sequence>
<dbReference type="AlphaFoldDB" id="A0A5R9BB13"/>
<dbReference type="PANTHER" id="PTHR22683">
    <property type="entry name" value="SPORULATION PROTEIN RELATED"/>
    <property type="match status" value="1"/>
</dbReference>
<comment type="caution">
    <text evidence="6">The sequence shown here is derived from an EMBL/GenBank/DDBJ whole genome shotgun (WGS) entry which is preliminary data.</text>
</comment>
<keyword evidence="7" id="KW-1185">Reference proteome</keyword>
<dbReference type="SMART" id="SM00382">
    <property type="entry name" value="AAA"/>
    <property type="match status" value="2"/>
</dbReference>
<dbReference type="Pfam" id="PF01580">
    <property type="entry name" value="FtsK_SpoIIIE"/>
    <property type="match status" value="1"/>
</dbReference>
<dbReference type="CDD" id="cd00060">
    <property type="entry name" value="FHA"/>
    <property type="match status" value="1"/>
</dbReference>
<evidence type="ECO:0000313" key="6">
    <source>
        <dbReference type="EMBL" id="TLP96044.1"/>
    </source>
</evidence>
<keyword evidence="4" id="KW-0472">Membrane</keyword>
<feature type="binding site" evidence="3">
    <location>
        <begin position="564"/>
        <end position="571"/>
    </location>
    <ligand>
        <name>ATP</name>
        <dbReference type="ChEBI" id="CHEBI:30616"/>
    </ligand>
</feature>
<keyword evidence="1 3" id="KW-0547">Nucleotide-binding</keyword>
<feature type="domain" description="FtsK" evidence="5">
    <location>
        <begin position="546"/>
        <end position="734"/>
    </location>
</feature>
<evidence type="ECO:0000256" key="1">
    <source>
        <dbReference type="ARBA" id="ARBA00022741"/>
    </source>
</evidence>
<feature type="transmembrane region" description="Helical" evidence="4">
    <location>
        <begin position="218"/>
        <end position="236"/>
    </location>
</feature>
<evidence type="ECO:0000259" key="5">
    <source>
        <dbReference type="PROSITE" id="PS50901"/>
    </source>
</evidence>
<protein>
    <recommendedName>
        <fullName evidence="5">FtsK domain-containing protein</fullName>
    </recommendedName>
</protein>
<dbReference type="OrthoDB" id="9807790at2"/>
<dbReference type="Gene3D" id="2.60.200.20">
    <property type="match status" value="1"/>
</dbReference>
<dbReference type="Gene3D" id="3.40.50.300">
    <property type="entry name" value="P-loop containing nucleotide triphosphate hydrolases"/>
    <property type="match status" value="2"/>
</dbReference>
<organism evidence="6 7">
    <name type="scientific">Nesterenkonia salmonea</name>
    <dbReference type="NCBI Taxonomy" id="1804987"/>
    <lineage>
        <taxon>Bacteria</taxon>
        <taxon>Bacillati</taxon>
        <taxon>Actinomycetota</taxon>
        <taxon>Actinomycetes</taxon>
        <taxon>Micrococcales</taxon>
        <taxon>Micrococcaceae</taxon>
        <taxon>Nesterenkonia</taxon>
    </lineage>
</organism>
<keyword evidence="4" id="KW-0812">Transmembrane</keyword>
<proteinExistence type="predicted"/>
<dbReference type="SUPFAM" id="SSF49879">
    <property type="entry name" value="SMAD/FHA domain"/>
    <property type="match status" value="1"/>
</dbReference>
<dbReference type="EMBL" id="VAVZ01000025">
    <property type="protein sequence ID" value="TLP96044.1"/>
    <property type="molecule type" value="Genomic_DNA"/>
</dbReference>
<dbReference type="CDD" id="cd01127">
    <property type="entry name" value="TrwB_TraG_TraD_VirD4"/>
    <property type="match status" value="1"/>
</dbReference>
<evidence type="ECO:0000313" key="7">
    <source>
        <dbReference type="Proteomes" id="UP000310458"/>
    </source>
</evidence>
<dbReference type="InterPro" id="IPR002543">
    <property type="entry name" value="FtsK_dom"/>
</dbReference>
<dbReference type="SUPFAM" id="SSF52540">
    <property type="entry name" value="P-loop containing nucleoside triphosphate hydrolases"/>
    <property type="match status" value="1"/>
</dbReference>
<evidence type="ECO:0000256" key="2">
    <source>
        <dbReference type="ARBA" id="ARBA00022840"/>
    </source>
</evidence>
<keyword evidence="2 3" id="KW-0067">ATP-binding</keyword>
<evidence type="ECO:0000256" key="4">
    <source>
        <dbReference type="SAM" id="Phobius"/>
    </source>
</evidence>
<dbReference type="RefSeq" id="WP_138253329.1">
    <property type="nucleotide sequence ID" value="NZ_VAVZ01000025.1"/>
</dbReference>
<evidence type="ECO:0000256" key="3">
    <source>
        <dbReference type="PROSITE-ProRule" id="PRU00289"/>
    </source>
</evidence>
<dbReference type="PANTHER" id="PTHR22683:SF1">
    <property type="entry name" value="TYPE VII SECRETION SYSTEM PROTEIN ESSC"/>
    <property type="match status" value="1"/>
</dbReference>
<name>A0A5R9BB13_9MICC</name>
<accession>A0A5R9BB13</accession>
<reference evidence="6 7" key="1">
    <citation type="submission" date="2019-05" db="EMBL/GenBank/DDBJ databases">
        <title>Nesterenkonia sp. GY074 isolated from the Southern Atlantic Ocean.</title>
        <authorList>
            <person name="Zhang G."/>
        </authorList>
    </citation>
    <scope>NUCLEOTIDE SEQUENCE [LARGE SCALE GENOMIC DNA]</scope>
    <source>
        <strain evidence="6 7">GY074</strain>
    </source>
</reference>
<dbReference type="InterPro" id="IPR027417">
    <property type="entry name" value="P-loop_NTPase"/>
</dbReference>
<dbReference type="PROSITE" id="PS50901">
    <property type="entry name" value="FTSK"/>
    <property type="match status" value="1"/>
</dbReference>
<dbReference type="InterPro" id="IPR008984">
    <property type="entry name" value="SMAD_FHA_dom_sf"/>
</dbReference>
<dbReference type="GO" id="GO:0005524">
    <property type="term" value="F:ATP binding"/>
    <property type="evidence" value="ECO:0007669"/>
    <property type="project" value="UniProtKB-UniRule"/>
</dbReference>
<dbReference type="InterPro" id="IPR003593">
    <property type="entry name" value="AAA+_ATPase"/>
</dbReference>
<dbReference type="GO" id="GO:0003677">
    <property type="term" value="F:DNA binding"/>
    <property type="evidence" value="ECO:0007669"/>
    <property type="project" value="InterPro"/>
</dbReference>
<keyword evidence="4" id="KW-1133">Transmembrane helix</keyword>
<dbReference type="InterPro" id="IPR050206">
    <property type="entry name" value="FtsK/SpoIIIE/SftA"/>
</dbReference>
<gene>
    <name evidence="6" type="ORF">FEF26_09650</name>
</gene>